<sequence>MDNPFSKLFKKQEGSVLGVDIGSSAIKVIQLKKKGSKAILETYGELALGPYAGVEIGQATNLSTDKIVEALYDLMREKEVNLTTNKCGISIPFSSSLMTLIEMPKLSYKQLGAMVPLEARKYIPVPISEVTLDWTIIPRDEREEEDLEEDEGTKITKIKKTDVLLVAIHNETIAKYQEIVNKTGLEASFYEIEIFSTIRALLEQEKTPVMIFDMGAATTKIYIVERGVVKTSHTINRGSQDITSMISKSLGITMAEAEIMKRSVGVTESNSVNIKDVVHLSLDYIFSEANQVILNFERRYRKTIGKILLVGGGSALKGIAQIAQASFQTDVIAGNPFTKTEAPAFLEDILRDTGPEFAVSVGLALRRLQEFA</sequence>
<dbReference type="Pfam" id="PF11104">
    <property type="entry name" value="PilM_2"/>
    <property type="match status" value="1"/>
</dbReference>
<accession>A0A1G2U4P5</accession>
<organism evidence="1 2">
    <name type="scientific">Candidatus Zambryskibacteria bacterium RIFCSPLOWO2_01_FULL_45_21</name>
    <dbReference type="NCBI Taxonomy" id="1802761"/>
    <lineage>
        <taxon>Bacteria</taxon>
        <taxon>Candidatus Zambryskiibacteriota</taxon>
    </lineage>
</organism>
<gene>
    <name evidence="1" type="ORF">A3B14_03450</name>
</gene>
<dbReference type="PANTHER" id="PTHR32432:SF3">
    <property type="entry name" value="ETHANOLAMINE UTILIZATION PROTEIN EUTJ"/>
    <property type="match status" value="1"/>
</dbReference>
<dbReference type="Gene3D" id="3.30.1490.300">
    <property type="match status" value="1"/>
</dbReference>
<dbReference type="NCBIfam" id="TIGR01175">
    <property type="entry name" value="pilM"/>
    <property type="match status" value="1"/>
</dbReference>
<dbReference type="PANTHER" id="PTHR32432">
    <property type="entry name" value="CELL DIVISION PROTEIN FTSA-RELATED"/>
    <property type="match status" value="1"/>
</dbReference>
<dbReference type="CDD" id="cd24049">
    <property type="entry name" value="ASKHA_NBD_PilM"/>
    <property type="match status" value="1"/>
</dbReference>
<evidence type="ECO:0008006" key="3">
    <source>
        <dbReference type="Google" id="ProtNLM"/>
    </source>
</evidence>
<dbReference type="InterPro" id="IPR005883">
    <property type="entry name" value="PilM"/>
</dbReference>
<proteinExistence type="predicted"/>
<comment type="caution">
    <text evidence="1">The sequence shown here is derived from an EMBL/GenBank/DDBJ whole genome shotgun (WGS) entry which is preliminary data.</text>
</comment>
<evidence type="ECO:0000313" key="1">
    <source>
        <dbReference type="EMBL" id="OHB04461.1"/>
    </source>
</evidence>
<name>A0A1G2U4P5_9BACT</name>
<dbReference type="PIRSF" id="PIRSF019169">
    <property type="entry name" value="PilM"/>
    <property type="match status" value="1"/>
</dbReference>
<evidence type="ECO:0000313" key="2">
    <source>
        <dbReference type="Proteomes" id="UP000176800"/>
    </source>
</evidence>
<dbReference type="SUPFAM" id="SSF53067">
    <property type="entry name" value="Actin-like ATPase domain"/>
    <property type="match status" value="2"/>
</dbReference>
<protein>
    <recommendedName>
        <fullName evidence="3">SHS2 domain-containing protein</fullName>
    </recommendedName>
</protein>
<dbReference type="Gene3D" id="3.30.420.40">
    <property type="match status" value="2"/>
</dbReference>
<dbReference type="InterPro" id="IPR050696">
    <property type="entry name" value="FtsA/MreB"/>
</dbReference>
<dbReference type="AlphaFoldDB" id="A0A1G2U4P5"/>
<reference evidence="1 2" key="1">
    <citation type="journal article" date="2016" name="Nat. Commun.">
        <title>Thousands of microbial genomes shed light on interconnected biogeochemical processes in an aquifer system.</title>
        <authorList>
            <person name="Anantharaman K."/>
            <person name="Brown C.T."/>
            <person name="Hug L.A."/>
            <person name="Sharon I."/>
            <person name="Castelle C.J."/>
            <person name="Probst A.J."/>
            <person name="Thomas B.C."/>
            <person name="Singh A."/>
            <person name="Wilkins M.J."/>
            <person name="Karaoz U."/>
            <person name="Brodie E.L."/>
            <person name="Williams K.H."/>
            <person name="Hubbard S.S."/>
            <person name="Banfield J.F."/>
        </authorList>
    </citation>
    <scope>NUCLEOTIDE SEQUENCE [LARGE SCALE GENOMIC DNA]</scope>
</reference>
<dbReference type="EMBL" id="MHWE01000006">
    <property type="protein sequence ID" value="OHB04461.1"/>
    <property type="molecule type" value="Genomic_DNA"/>
</dbReference>
<dbReference type="Proteomes" id="UP000176800">
    <property type="component" value="Unassembled WGS sequence"/>
</dbReference>
<dbReference type="InterPro" id="IPR043129">
    <property type="entry name" value="ATPase_NBD"/>
</dbReference>